<evidence type="ECO:0000256" key="4">
    <source>
        <dbReference type="SAM" id="MobiDB-lite"/>
    </source>
</evidence>
<evidence type="ECO:0000256" key="3">
    <source>
        <dbReference type="ARBA" id="ARBA00029631"/>
    </source>
</evidence>
<evidence type="ECO:0000313" key="5">
    <source>
        <dbReference type="EMBL" id="RPB09012.1"/>
    </source>
</evidence>
<dbReference type="AlphaFoldDB" id="A0A3N4KI88"/>
<gene>
    <name evidence="5" type="ORF">P167DRAFT_538797</name>
</gene>
<dbReference type="PANTHER" id="PTHR11001">
    <property type="entry name" value="MITOCHONDRIAL FISSION PROCESS PROTEIN 1"/>
    <property type="match status" value="1"/>
</dbReference>
<feature type="compositionally biased region" description="Pro residues" evidence="4">
    <location>
        <begin position="1"/>
        <end position="10"/>
    </location>
</feature>
<comment type="similarity">
    <text evidence="1">Belongs to the MTFP1 family.</text>
</comment>
<dbReference type="Proteomes" id="UP000277580">
    <property type="component" value="Unassembled WGS sequence"/>
</dbReference>
<evidence type="ECO:0000313" key="6">
    <source>
        <dbReference type="Proteomes" id="UP000277580"/>
    </source>
</evidence>
<protein>
    <recommendedName>
        <fullName evidence="2">Mitochondrial fission process protein 1</fullName>
    </recommendedName>
    <alternativeName>
        <fullName evidence="3">Mitochondrial 18 kDa protein</fullName>
    </alternativeName>
</protein>
<dbReference type="InterPro" id="IPR019560">
    <property type="entry name" value="Mitochondrial_18_kDa_protein"/>
</dbReference>
<dbReference type="OrthoDB" id="424969at2759"/>
<proteinExistence type="inferred from homology"/>
<dbReference type="GO" id="GO:0000266">
    <property type="term" value="P:mitochondrial fission"/>
    <property type="evidence" value="ECO:0007669"/>
    <property type="project" value="TreeGrafter"/>
</dbReference>
<accession>A0A3N4KI88</accession>
<dbReference type="GO" id="GO:0005739">
    <property type="term" value="C:mitochondrion"/>
    <property type="evidence" value="ECO:0007669"/>
    <property type="project" value="TreeGrafter"/>
</dbReference>
<feature type="compositionally biased region" description="Low complexity" evidence="4">
    <location>
        <begin position="118"/>
        <end position="130"/>
    </location>
</feature>
<dbReference type="EMBL" id="ML119156">
    <property type="protein sequence ID" value="RPB09012.1"/>
    <property type="molecule type" value="Genomic_DNA"/>
</dbReference>
<evidence type="ECO:0000256" key="2">
    <source>
        <dbReference type="ARBA" id="ARBA00017835"/>
    </source>
</evidence>
<dbReference type="PANTHER" id="PTHR11001:SF2">
    <property type="entry name" value="MITOCHONDRIAL FISSION PROCESS PROTEIN 1"/>
    <property type="match status" value="1"/>
</dbReference>
<reference evidence="5 6" key="1">
    <citation type="journal article" date="2018" name="Nat. Ecol. Evol.">
        <title>Pezizomycetes genomes reveal the molecular basis of ectomycorrhizal truffle lifestyle.</title>
        <authorList>
            <person name="Murat C."/>
            <person name="Payen T."/>
            <person name="Noel B."/>
            <person name="Kuo A."/>
            <person name="Morin E."/>
            <person name="Chen J."/>
            <person name="Kohler A."/>
            <person name="Krizsan K."/>
            <person name="Balestrini R."/>
            <person name="Da Silva C."/>
            <person name="Montanini B."/>
            <person name="Hainaut M."/>
            <person name="Levati E."/>
            <person name="Barry K.W."/>
            <person name="Belfiori B."/>
            <person name="Cichocki N."/>
            <person name="Clum A."/>
            <person name="Dockter R.B."/>
            <person name="Fauchery L."/>
            <person name="Guy J."/>
            <person name="Iotti M."/>
            <person name="Le Tacon F."/>
            <person name="Lindquist E.A."/>
            <person name="Lipzen A."/>
            <person name="Malagnac F."/>
            <person name="Mello A."/>
            <person name="Molinier V."/>
            <person name="Miyauchi S."/>
            <person name="Poulain J."/>
            <person name="Riccioni C."/>
            <person name="Rubini A."/>
            <person name="Sitrit Y."/>
            <person name="Splivallo R."/>
            <person name="Traeger S."/>
            <person name="Wang M."/>
            <person name="Zifcakova L."/>
            <person name="Wipf D."/>
            <person name="Zambonelli A."/>
            <person name="Paolocci F."/>
            <person name="Nowrousian M."/>
            <person name="Ottonello S."/>
            <person name="Baldrian P."/>
            <person name="Spatafora J.W."/>
            <person name="Henrissat B."/>
            <person name="Nagy L.G."/>
            <person name="Aury J.M."/>
            <person name="Wincker P."/>
            <person name="Grigoriev I.V."/>
            <person name="Bonfante P."/>
            <person name="Martin F.M."/>
        </authorList>
    </citation>
    <scope>NUCLEOTIDE SEQUENCE [LARGE SCALE GENOMIC DNA]</scope>
    <source>
        <strain evidence="5 6">CCBAS932</strain>
    </source>
</reference>
<feature type="region of interest" description="Disordered" evidence="4">
    <location>
        <begin position="1"/>
        <end position="22"/>
    </location>
</feature>
<feature type="region of interest" description="Disordered" evidence="4">
    <location>
        <begin position="109"/>
        <end position="181"/>
    </location>
</feature>
<organism evidence="5 6">
    <name type="scientific">Morchella conica CCBAS932</name>
    <dbReference type="NCBI Taxonomy" id="1392247"/>
    <lineage>
        <taxon>Eukaryota</taxon>
        <taxon>Fungi</taxon>
        <taxon>Dikarya</taxon>
        <taxon>Ascomycota</taxon>
        <taxon>Pezizomycotina</taxon>
        <taxon>Pezizomycetes</taxon>
        <taxon>Pezizales</taxon>
        <taxon>Morchellaceae</taxon>
        <taxon>Morchella</taxon>
    </lineage>
</organism>
<dbReference type="Pfam" id="PF10558">
    <property type="entry name" value="MTP18"/>
    <property type="match status" value="1"/>
</dbReference>
<dbReference type="STRING" id="1392247.A0A3N4KI88"/>
<evidence type="ECO:0000256" key="1">
    <source>
        <dbReference type="ARBA" id="ARBA00009224"/>
    </source>
</evidence>
<keyword evidence="6" id="KW-1185">Reference proteome</keyword>
<sequence length="286" mass="31718">MSAKAPPNPDHPPRAETLPQRIYEGEAPETTETNLRWAAYANRIRTIMNSAHRYVAYTSDIGESFRPVAHPGLIRTAYGISWLYLTGDVLHEGYKAYISNQATLRGGQVVSPLPDWLTPKSSTEKSPSSEATYKPEEVAKSVKNQLTTPKPPYEVKPRKVSSLSDARDDWDDGSKDAGKNLVNPKGTVPFLEDYRTVMVQRAIFQGLASMGLPALTIHSVVRYSGRALKNTKNVMIRTWGPVGLGLAVVPALPYIFDHPVEHAVEYVFEKGYETITGKKGVHEKEL</sequence>
<dbReference type="InParanoid" id="A0A3N4KI88"/>
<name>A0A3N4KI88_9PEZI</name>